<feature type="compositionally biased region" description="Low complexity" evidence="2">
    <location>
        <begin position="33"/>
        <end position="46"/>
    </location>
</feature>
<name>T1GWX1_MEGSC</name>
<dbReference type="HOGENOM" id="CLU_536691_0_0_1"/>
<accession>T1GWX1</accession>
<keyword evidence="5" id="KW-1185">Reference proteome</keyword>
<dbReference type="InterPro" id="IPR043504">
    <property type="entry name" value="Peptidase_S1_PA_chymotrypsin"/>
</dbReference>
<evidence type="ECO:0000313" key="4">
    <source>
        <dbReference type="EnsemblMetazoa" id="MESCA008305-PA"/>
    </source>
</evidence>
<proteinExistence type="predicted"/>
<dbReference type="Pfam" id="PF00089">
    <property type="entry name" value="Trypsin"/>
    <property type="match status" value="1"/>
</dbReference>
<dbReference type="Gene3D" id="2.40.10.10">
    <property type="entry name" value="Trypsin-like serine proteases"/>
    <property type="match status" value="2"/>
</dbReference>
<dbReference type="Pfam" id="PF18399">
    <property type="entry name" value="CLIP_SPH_Scar"/>
    <property type="match status" value="1"/>
</dbReference>
<dbReference type="AlphaFoldDB" id="T1GWX1"/>
<feature type="region of interest" description="Disordered" evidence="2">
    <location>
        <begin position="31"/>
        <end position="61"/>
    </location>
</feature>
<evidence type="ECO:0000259" key="3">
    <source>
        <dbReference type="PROSITE" id="PS50240"/>
    </source>
</evidence>
<keyword evidence="1" id="KW-1015">Disulfide bond</keyword>
<organism evidence="4 5">
    <name type="scientific">Megaselia scalaris</name>
    <name type="common">Humpbacked fly</name>
    <name type="synonym">Phora scalaris</name>
    <dbReference type="NCBI Taxonomy" id="36166"/>
    <lineage>
        <taxon>Eukaryota</taxon>
        <taxon>Metazoa</taxon>
        <taxon>Ecdysozoa</taxon>
        <taxon>Arthropoda</taxon>
        <taxon>Hexapoda</taxon>
        <taxon>Insecta</taxon>
        <taxon>Pterygota</taxon>
        <taxon>Neoptera</taxon>
        <taxon>Endopterygota</taxon>
        <taxon>Diptera</taxon>
        <taxon>Brachycera</taxon>
        <taxon>Muscomorpha</taxon>
        <taxon>Platypezoidea</taxon>
        <taxon>Phoridae</taxon>
        <taxon>Megaseliini</taxon>
        <taxon>Megaselia</taxon>
    </lineage>
</organism>
<dbReference type="STRING" id="36166.T1GWX1"/>
<dbReference type="EMBL" id="CAQQ02108798">
    <property type="status" value="NOT_ANNOTATED_CDS"/>
    <property type="molecule type" value="Genomic_DNA"/>
</dbReference>
<dbReference type="Proteomes" id="UP000015102">
    <property type="component" value="Unassembled WGS sequence"/>
</dbReference>
<reference evidence="5" key="1">
    <citation type="submission" date="2013-02" db="EMBL/GenBank/DDBJ databases">
        <authorList>
            <person name="Hughes D."/>
        </authorList>
    </citation>
    <scope>NUCLEOTIDE SEQUENCE</scope>
    <source>
        <strain>Durham</strain>
        <strain evidence="5">NC isolate 2 -- Noor lab</strain>
    </source>
</reference>
<dbReference type="PANTHER" id="PTHR24250:SF50">
    <property type="entry name" value="PEPTIDASE S1 DOMAIN-CONTAINING PROTEIN"/>
    <property type="match status" value="1"/>
</dbReference>
<dbReference type="InterPro" id="IPR009003">
    <property type="entry name" value="Peptidase_S1_PA"/>
</dbReference>
<dbReference type="SUPFAM" id="SSF50494">
    <property type="entry name" value="Trypsin-like serine proteases"/>
    <property type="match status" value="1"/>
</dbReference>
<feature type="region of interest" description="Disordered" evidence="2">
    <location>
        <begin position="73"/>
        <end position="125"/>
    </location>
</feature>
<sequence length="508" mass="56325">MSLEKDGYYVKVPSVTPTYIPPEINEVTYQYEKPTTTKRPITTTKPLRGEDVKSPQIGARKKITGVLEDDTSRRQGQIGGQSKFNEVGETDDTRRKGQIGGTSKVSGRGETTSNEIIPSKKGGIQGNIQGRGDETNAFKVPFPSACAAAMNCTDIKFCNATGYISTTPVELTPAEEAFRVPMSDCRDPAKGLEAGKCCRDPDYVDPWPSSTIKPRERRSDLYNSVTKQPQKRTANVYTTTYSQPIQRASTVYTTTLSQPAQQSFIPVCNTAQRRYDTEPRGRESIDANFKEFTWQIMVLKDSTKTLICGGSLIAPNVVLTSATCLKSQKSFDTVLKAGEWQLGSDIEPLKFDIKRASSIHLHPRYNPQTQENDMAVVFVEARFKYGGPIDHVSPICLDESDLSGDERCVTLGWGETALAYHLQDAIMHFTNVQPSANVYNVNSRNHIGVTEIDTSLVDPGSALACSRDQVNYYLKGIYTRKIGSNEIEFTRPDVAWINGLLYGQRFRG</sequence>
<evidence type="ECO:0000256" key="2">
    <source>
        <dbReference type="SAM" id="MobiDB-lite"/>
    </source>
</evidence>
<reference evidence="4" key="2">
    <citation type="submission" date="2015-06" db="UniProtKB">
        <authorList>
            <consortium name="EnsemblMetazoa"/>
        </authorList>
    </citation>
    <scope>IDENTIFICATION</scope>
</reference>
<dbReference type="InterPro" id="IPR001254">
    <property type="entry name" value="Trypsin_dom"/>
</dbReference>
<evidence type="ECO:0000313" key="5">
    <source>
        <dbReference type="Proteomes" id="UP000015102"/>
    </source>
</evidence>
<feature type="compositionally biased region" description="Polar residues" evidence="2">
    <location>
        <begin position="101"/>
        <end position="116"/>
    </location>
</feature>
<dbReference type="InterPro" id="IPR040973">
    <property type="entry name" value="CLIP_SPH_Scar"/>
</dbReference>
<dbReference type="OMA" id="TKFDACE"/>
<evidence type="ECO:0000256" key="1">
    <source>
        <dbReference type="ARBA" id="ARBA00023157"/>
    </source>
</evidence>
<protein>
    <recommendedName>
        <fullName evidence="3">Peptidase S1 domain-containing protein</fullName>
    </recommendedName>
</protein>
<dbReference type="PANTHER" id="PTHR24250">
    <property type="entry name" value="CHYMOTRYPSIN-RELATED"/>
    <property type="match status" value="1"/>
</dbReference>
<dbReference type="GO" id="GO:0004252">
    <property type="term" value="F:serine-type endopeptidase activity"/>
    <property type="evidence" value="ECO:0007669"/>
    <property type="project" value="InterPro"/>
</dbReference>
<dbReference type="GO" id="GO:0006508">
    <property type="term" value="P:proteolysis"/>
    <property type="evidence" value="ECO:0007669"/>
    <property type="project" value="InterPro"/>
</dbReference>
<dbReference type="PROSITE" id="PS50240">
    <property type="entry name" value="TRYPSIN_DOM"/>
    <property type="match status" value="1"/>
</dbReference>
<dbReference type="EnsemblMetazoa" id="MESCA008305-RA">
    <property type="protein sequence ID" value="MESCA008305-PA"/>
    <property type="gene ID" value="MESCA008305"/>
</dbReference>
<dbReference type="SMART" id="SM00020">
    <property type="entry name" value="Tryp_SPc"/>
    <property type="match status" value="1"/>
</dbReference>
<feature type="domain" description="Peptidase S1" evidence="3">
    <location>
        <begin position="279"/>
        <end position="502"/>
    </location>
</feature>